<dbReference type="EMBL" id="CM055105">
    <property type="protein sequence ID" value="KAJ7530553.1"/>
    <property type="molecule type" value="Genomic_DNA"/>
</dbReference>
<evidence type="ECO:0000313" key="2">
    <source>
        <dbReference type="Proteomes" id="UP001162992"/>
    </source>
</evidence>
<organism evidence="1 2">
    <name type="scientific">Diphasiastrum complanatum</name>
    <name type="common">Issler's clubmoss</name>
    <name type="synonym">Lycopodium complanatum</name>
    <dbReference type="NCBI Taxonomy" id="34168"/>
    <lineage>
        <taxon>Eukaryota</taxon>
        <taxon>Viridiplantae</taxon>
        <taxon>Streptophyta</taxon>
        <taxon>Embryophyta</taxon>
        <taxon>Tracheophyta</taxon>
        <taxon>Lycopodiopsida</taxon>
        <taxon>Lycopodiales</taxon>
        <taxon>Lycopodiaceae</taxon>
        <taxon>Lycopodioideae</taxon>
        <taxon>Diphasiastrum</taxon>
    </lineage>
</organism>
<keyword evidence="2" id="KW-1185">Reference proteome</keyword>
<accession>A0ACC2BLB0</accession>
<evidence type="ECO:0000313" key="1">
    <source>
        <dbReference type="EMBL" id="KAJ7530553.1"/>
    </source>
</evidence>
<dbReference type="Proteomes" id="UP001162992">
    <property type="component" value="Chromosome 14"/>
</dbReference>
<name>A0ACC2BLB0_DIPCM</name>
<sequence>MERGAGGGVGGLNVRCGDRWPLRYLLETQCKHSDSARLFHVRVCCSTNSMPPSFICCKARMQTNASSFDQQRSQQSVFQPKKQQRHWHKEEDRRPGACQAALISYPPVTRAEKTLQLPIDYYQVLGAETHYLADAILRAYEARIHNPPTEGFSQEALVARQGILKAACDTLADPDMRGKYNMSLLEDEAGALVVEIPWSKMPGALCLLQEIGEMELVLQIGQTLLEERVPVPFKRDVALAMALAYVELSREAMTRVPPDVVQSCNLLESALTLLQEGGSSLAPALQEQINETLEEITPRCVLELLALPLDEHYKQQREDGLQGVRTILWEAGLESSDTLIGGFTREQFMQEAFSRMTAAEQVQLFTETPTDIPADPSEIYTVAYAHVAEGFTAKRPELIQAASNFFLELQEMHASNPGMAEDFPFFEVQDLALGRGMCELLLGKVESCKICLGLEDEKPLFVPILEFVQANSVQGEDGNLLGLCKLLEGWLAEEVLSKFRDTQGKSVKLHDFYDEPLVLRYLENLEKGGTSQLAAAAAIVRIGEGAGAALNSVKATLQKVFPLGKKLDFAKVLRQDHEGMTATSDYDPNSGISGNLDSLSKNGLVEESRQIGLAFPLSYAESVPQNKEFDPIKQLSRTSGNMETTLALPPDRHDTPKIPSLKKGLSPVQIACTGLLFGGVVMAGLRVLPVRGALEKFRIRSPVAVMEAATAGLSENDYGRENIAKMDARLAEDLVRTWQVAKSQALGFSHSIDLMHEILDGQMLKSWSERANNIAKHGWYWDYKLIGVNIDSVTISQDGKRALIEATLQEAACLFDNQESKQKDSYESTYTTRYEAFLKEGRWKIIDGVVLHS</sequence>
<gene>
    <name evidence="1" type="ORF">O6H91_14G008000</name>
</gene>
<comment type="caution">
    <text evidence="1">The sequence shown here is derived from an EMBL/GenBank/DDBJ whole genome shotgun (WGS) entry which is preliminary data.</text>
</comment>
<reference evidence="2" key="1">
    <citation type="journal article" date="2024" name="Proc. Natl. Acad. Sci. U.S.A.">
        <title>Extraordinary preservation of gene collinearity over three hundred million years revealed in homosporous lycophytes.</title>
        <authorList>
            <person name="Li C."/>
            <person name="Wickell D."/>
            <person name="Kuo L.Y."/>
            <person name="Chen X."/>
            <person name="Nie B."/>
            <person name="Liao X."/>
            <person name="Peng D."/>
            <person name="Ji J."/>
            <person name="Jenkins J."/>
            <person name="Williams M."/>
            <person name="Shu S."/>
            <person name="Plott C."/>
            <person name="Barry K."/>
            <person name="Rajasekar S."/>
            <person name="Grimwood J."/>
            <person name="Han X."/>
            <person name="Sun S."/>
            <person name="Hou Z."/>
            <person name="He W."/>
            <person name="Dai G."/>
            <person name="Sun C."/>
            <person name="Schmutz J."/>
            <person name="Leebens-Mack J.H."/>
            <person name="Li F.W."/>
            <person name="Wang L."/>
        </authorList>
    </citation>
    <scope>NUCLEOTIDE SEQUENCE [LARGE SCALE GENOMIC DNA]</scope>
    <source>
        <strain evidence="2">cv. PW_Plant_1</strain>
    </source>
</reference>
<protein>
    <submittedName>
        <fullName evidence="1">Uncharacterized protein</fullName>
    </submittedName>
</protein>
<proteinExistence type="predicted"/>